<comment type="caution">
    <text evidence="3">The sequence shown here is derived from an EMBL/GenBank/DDBJ whole genome shotgun (WGS) entry which is preliminary data.</text>
</comment>
<feature type="domain" description="Sulfatase-modifying factor enzyme-like" evidence="2">
    <location>
        <begin position="47"/>
        <end position="432"/>
    </location>
</feature>
<evidence type="ECO:0000259" key="2">
    <source>
        <dbReference type="Pfam" id="PF03781"/>
    </source>
</evidence>
<dbReference type="OrthoDB" id="9768004at2"/>
<dbReference type="RefSeq" id="WP_147014376.1">
    <property type="nucleotide sequence ID" value="NZ_VORB01000005.1"/>
</dbReference>
<protein>
    <submittedName>
        <fullName evidence="3">SUMF1/EgtB/PvdOfamily nonheme iron enzyme</fullName>
    </submittedName>
</protein>
<dbReference type="Pfam" id="PF03781">
    <property type="entry name" value="FGE-sulfatase"/>
    <property type="match status" value="1"/>
</dbReference>
<dbReference type="InterPro" id="IPR016187">
    <property type="entry name" value="CTDL_fold"/>
</dbReference>
<keyword evidence="1" id="KW-0732">Signal</keyword>
<feature type="signal peptide" evidence="1">
    <location>
        <begin position="1"/>
        <end position="19"/>
    </location>
</feature>
<evidence type="ECO:0000313" key="4">
    <source>
        <dbReference type="Proteomes" id="UP000321168"/>
    </source>
</evidence>
<dbReference type="Gene3D" id="3.90.1580.10">
    <property type="entry name" value="paralog of FGE (formylglycine-generating enzyme)"/>
    <property type="match status" value="1"/>
</dbReference>
<dbReference type="AlphaFoldDB" id="A0A5C6UZN3"/>
<dbReference type="InterPro" id="IPR051043">
    <property type="entry name" value="Sulfatase_Mod_Factor_Kinase"/>
</dbReference>
<dbReference type="PANTHER" id="PTHR23150:SF19">
    <property type="entry name" value="FORMYLGLYCINE-GENERATING ENZYME"/>
    <property type="match status" value="1"/>
</dbReference>
<dbReference type="PROSITE" id="PS51257">
    <property type="entry name" value="PROKAR_LIPOPROTEIN"/>
    <property type="match status" value="1"/>
</dbReference>
<feature type="chain" id="PRO_5023097391" evidence="1">
    <location>
        <begin position="20"/>
        <end position="449"/>
    </location>
</feature>
<keyword evidence="4" id="KW-1185">Reference proteome</keyword>
<sequence length="449" mass="51876">MKQWIRFAAIALIAVTAFSCSSGGNYELVGVSRFDGYTPTTPYGMQYIHMGSFTMGNNDNDLAYTHTTRPRTVSVSSFYIDDTEISNTEYRQFVYYVRDSVALYLLAEEGLEDYYTEDEETGEFILNWRADIDWYGEEEKEVLEQLFIEEDEQFYGKRQIDPRQLVYEYYWVDFRSASTRLERDNTQMFTNSKGGASPVLSHNNRKKYIVKELVSVYPDTLCWIHDFVGSNNDAMSENYFWHPAYDDYPVVGVSWSQAKAFNVWRTNLMNTGKKRRGDLAMPSFRLPTEAEWEYAARGGLDLGQYPWGGPYLRNRQGCPLANFKPLRGDYVEDGGFYTVRVDSYEPNDYGLFNMAGNVAEWTVTAYDESVYEYMGELNPDYTYDAKQNELPVFKRKVIRGGSWKDIPYYLQVGTRAYEYQDSAKSYIGFRSAMSYLGRGQDVTGAGMAN</sequence>
<accession>A0A5C6UZN3</accession>
<dbReference type="EMBL" id="VORB01000005">
    <property type="protein sequence ID" value="TXC78852.1"/>
    <property type="molecule type" value="Genomic_DNA"/>
</dbReference>
<evidence type="ECO:0000313" key="3">
    <source>
        <dbReference type="EMBL" id="TXC78852.1"/>
    </source>
</evidence>
<reference evidence="3 4" key="1">
    <citation type="submission" date="2019-08" db="EMBL/GenBank/DDBJ databases">
        <title>Genome of Luteibaculum oceani JCM 18817.</title>
        <authorList>
            <person name="Bowman J.P."/>
        </authorList>
    </citation>
    <scope>NUCLEOTIDE SEQUENCE [LARGE SCALE GENOMIC DNA]</scope>
    <source>
        <strain evidence="3 4">JCM 18817</strain>
    </source>
</reference>
<evidence type="ECO:0000256" key="1">
    <source>
        <dbReference type="SAM" id="SignalP"/>
    </source>
</evidence>
<dbReference type="GO" id="GO:0120147">
    <property type="term" value="F:formylglycine-generating oxidase activity"/>
    <property type="evidence" value="ECO:0007669"/>
    <property type="project" value="TreeGrafter"/>
</dbReference>
<dbReference type="InterPro" id="IPR005532">
    <property type="entry name" value="SUMF_dom"/>
</dbReference>
<gene>
    <name evidence="3" type="ORF">FRX97_06470</name>
</gene>
<dbReference type="PANTHER" id="PTHR23150">
    <property type="entry name" value="SULFATASE MODIFYING FACTOR 1, 2"/>
    <property type="match status" value="1"/>
</dbReference>
<dbReference type="Proteomes" id="UP000321168">
    <property type="component" value="Unassembled WGS sequence"/>
</dbReference>
<dbReference type="SUPFAM" id="SSF56436">
    <property type="entry name" value="C-type lectin-like"/>
    <property type="match status" value="1"/>
</dbReference>
<organism evidence="3 4">
    <name type="scientific">Luteibaculum oceani</name>
    <dbReference type="NCBI Taxonomy" id="1294296"/>
    <lineage>
        <taxon>Bacteria</taxon>
        <taxon>Pseudomonadati</taxon>
        <taxon>Bacteroidota</taxon>
        <taxon>Flavobacteriia</taxon>
        <taxon>Flavobacteriales</taxon>
        <taxon>Luteibaculaceae</taxon>
        <taxon>Luteibaculum</taxon>
    </lineage>
</organism>
<proteinExistence type="predicted"/>
<dbReference type="InterPro" id="IPR042095">
    <property type="entry name" value="SUMF_sf"/>
</dbReference>
<name>A0A5C6UZN3_9FLAO</name>